<gene>
    <name evidence="7" type="primary">106071993</name>
</gene>
<evidence type="ECO:0000313" key="8">
    <source>
        <dbReference type="Proteomes" id="UP000076420"/>
    </source>
</evidence>
<evidence type="ECO:0000313" key="7">
    <source>
        <dbReference type="EnsemblMetazoa" id="BGLB019637-PA"/>
    </source>
</evidence>
<feature type="transmembrane region" description="Helical" evidence="5">
    <location>
        <begin position="141"/>
        <end position="161"/>
    </location>
</feature>
<dbReference type="VEuPathDB" id="VectorBase:BGLB019637"/>
<name>A0A2C9KH51_BIOGL</name>
<dbReference type="PRINTS" id="PR00237">
    <property type="entry name" value="GPCRRHODOPSN"/>
</dbReference>
<evidence type="ECO:0000256" key="5">
    <source>
        <dbReference type="SAM" id="Phobius"/>
    </source>
</evidence>
<protein>
    <recommendedName>
        <fullName evidence="6">G-protein coupled receptors family 1 profile domain-containing protein</fullName>
    </recommendedName>
</protein>
<evidence type="ECO:0000256" key="1">
    <source>
        <dbReference type="ARBA" id="ARBA00004370"/>
    </source>
</evidence>
<evidence type="ECO:0000256" key="2">
    <source>
        <dbReference type="ARBA" id="ARBA00022692"/>
    </source>
</evidence>
<feature type="transmembrane region" description="Helical" evidence="5">
    <location>
        <begin position="20"/>
        <end position="46"/>
    </location>
</feature>
<dbReference type="GO" id="GO:0004930">
    <property type="term" value="F:G protein-coupled receptor activity"/>
    <property type="evidence" value="ECO:0007669"/>
    <property type="project" value="InterPro"/>
</dbReference>
<dbReference type="Proteomes" id="UP000076420">
    <property type="component" value="Unassembled WGS sequence"/>
</dbReference>
<feature type="transmembrane region" description="Helical" evidence="5">
    <location>
        <begin position="266"/>
        <end position="289"/>
    </location>
</feature>
<dbReference type="STRING" id="6526.A0A2C9KH51"/>
<dbReference type="AlphaFoldDB" id="A0A2C9KH51"/>
<proteinExistence type="predicted"/>
<feature type="transmembrane region" description="Helical" evidence="5">
    <location>
        <begin position="102"/>
        <end position="120"/>
    </location>
</feature>
<dbReference type="PANTHER" id="PTHR46641:SF18">
    <property type="entry name" value="G-PROTEIN COUPLED RECEPTORS FAMILY 1 PROFILE DOMAIN-CONTAINING PROTEIN"/>
    <property type="match status" value="1"/>
</dbReference>
<dbReference type="Pfam" id="PF00001">
    <property type="entry name" value="7tm_1"/>
    <property type="match status" value="1"/>
</dbReference>
<dbReference type="GO" id="GO:0016020">
    <property type="term" value="C:membrane"/>
    <property type="evidence" value="ECO:0007669"/>
    <property type="project" value="UniProtKB-SubCell"/>
</dbReference>
<dbReference type="KEGG" id="bgt:106071993"/>
<keyword evidence="2 5" id="KW-0812">Transmembrane</keyword>
<dbReference type="Gene3D" id="1.20.1070.10">
    <property type="entry name" value="Rhodopsin 7-helix transmembrane proteins"/>
    <property type="match status" value="1"/>
</dbReference>
<feature type="transmembrane region" description="Helical" evidence="5">
    <location>
        <begin position="309"/>
        <end position="328"/>
    </location>
</feature>
<accession>A0A2C9KH51</accession>
<keyword evidence="3 5" id="KW-1133">Transmembrane helix</keyword>
<sequence>MGQVESMSDLSDDLLNTLRVALVFPVNITFTLLGLVANVLNMVVLARLGVTNSMSVGVFSLSFTDFLVTFLQLLMYVFYVLGRAFPDHELDLAAVGSFGVGWLRYVCFFISSWITTFISIEKCVCVVQPFKVRQIFTKSRCLVAVLLTYLVHIAFIAPIYAVQRLEWASMLHGNESSPSARRVFTFVYSERFVAVETIINNIYAVGLAVTSQWLLILCTVWMTFSLKASSRIRHRKDSHTLVSGQRKFFESSASSLSSRERKLIRVALGLGIVLTLSNIPRYAVVAAYYGIAGMSQGAYKNLSDFMWDITDFFSIINCSSNFLVYWMLNVNFRKTFRCMFFDYK</sequence>
<dbReference type="InterPro" id="IPR000276">
    <property type="entry name" value="GPCR_Rhodpsn"/>
</dbReference>
<evidence type="ECO:0000256" key="3">
    <source>
        <dbReference type="ARBA" id="ARBA00022989"/>
    </source>
</evidence>
<comment type="subcellular location">
    <subcellularLocation>
        <location evidence="1">Membrane</location>
    </subcellularLocation>
</comment>
<organism evidence="7 8">
    <name type="scientific">Biomphalaria glabrata</name>
    <name type="common">Bloodfluke planorb</name>
    <name type="synonym">Freshwater snail</name>
    <dbReference type="NCBI Taxonomy" id="6526"/>
    <lineage>
        <taxon>Eukaryota</taxon>
        <taxon>Metazoa</taxon>
        <taxon>Spiralia</taxon>
        <taxon>Lophotrochozoa</taxon>
        <taxon>Mollusca</taxon>
        <taxon>Gastropoda</taxon>
        <taxon>Heterobranchia</taxon>
        <taxon>Euthyneura</taxon>
        <taxon>Panpulmonata</taxon>
        <taxon>Hygrophila</taxon>
        <taxon>Lymnaeoidea</taxon>
        <taxon>Planorbidae</taxon>
        <taxon>Biomphalaria</taxon>
    </lineage>
</organism>
<dbReference type="PROSITE" id="PS50262">
    <property type="entry name" value="G_PROTEIN_RECEP_F1_2"/>
    <property type="match status" value="1"/>
</dbReference>
<evidence type="ECO:0000256" key="4">
    <source>
        <dbReference type="ARBA" id="ARBA00023136"/>
    </source>
</evidence>
<feature type="transmembrane region" description="Helical" evidence="5">
    <location>
        <begin position="58"/>
        <end position="82"/>
    </location>
</feature>
<evidence type="ECO:0000259" key="6">
    <source>
        <dbReference type="PROSITE" id="PS50262"/>
    </source>
</evidence>
<dbReference type="VEuPathDB" id="VectorBase:BGLAX_031656"/>
<dbReference type="PANTHER" id="PTHR46641">
    <property type="entry name" value="FMRFAMIDE RECEPTOR-RELATED"/>
    <property type="match status" value="1"/>
</dbReference>
<keyword evidence="4 5" id="KW-0472">Membrane</keyword>
<feature type="transmembrane region" description="Helical" evidence="5">
    <location>
        <begin position="202"/>
        <end position="226"/>
    </location>
</feature>
<reference evidence="7" key="1">
    <citation type="submission" date="2020-05" db="UniProtKB">
        <authorList>
            <consortium name="EnsemblMetazoa"/>
        </authorList>
    </citation>
    <scope>IDENTIFICATION</scope>
    <source>
        <strain evidence="7">BB02</strain>
    </source>
</reference>
<feature type="domain" description="G-protein coupled receptors family 1 profile" evidence="6">
    <location>
        <begin position="37"/>
        <end position="325"/>
    </location>
</feature>
<dbReference type="SUPFAM" id="SSF81321">
    <property type="entry name" value="Family A G protein-coupled receptor-like"/>
    <property type="match status" value="1"/>
</dbReference>
<dbReference type="EnsemblMetazoa" id="BGLB019637-RA">
    <property type="protein sequence ID" value="BGLB019637-PA"/>
    <property type="gene ID" value="BGLB019637"/>
</dbReference>
<dbReference type="InterPro" id="IPR017452">
    <property type="entry name" value="GPCR_Rhodpsn_7TM"/>
</dbReference>
<dbReference type="InterPro" id="IPR052954">
    <property type="entry name" value="GPCR-Ligand_Int"/>
</dbReference>